<evidence type="ECO:0000256" key="1">
    <source>
        <dbReference type="ARBA" id="ARBA00004141"/>
    </source>
</evidence>
<dbReference type="GO" id="GO:0016020">
    <property type="term" value="C:membrane"/>
    <property type="evidence" value="ECO:0007669"/>
    <property type="project" value="UniProtKB-SubCell"/>
</dbReference>
<keyword evidence="9" id="KW-1185">Reference proteome</keyword>
<evidence type="ECO:0000313" key="9">
    <source>
        <dbReference type="Proteomes" id="UP000198765"/>
    </source>
</evidence>
<feature type="transmembrane region" description="Helical" evidence="6">
    <location>
        <begin position="479"/>
        <end position="499"/>
    </location>
</feature>
<feature type="transmembrane region" description="Helical" evidence="6">
    <location>
        <begin position="560"/>
        <end position="576"/>
    </location>
</feature>
<dbReference type="RefSeq" id="WP_091195116.1">
    <property type="nucleotide sequence ID" value="NZ_LT594324.1"/>
</dbReference>
<organism evidence="8 9">
    <name type="scientific">Micromonospora narathiwatensis</name>
    <dbReference type="NCBI Taxonomy" id="299146"/>
    <lineage>
        <taxon>Bacteria</taxon>
        <taxon>Bacillati</taxon>
        <taxon>Actinomycetota</taxon>
        <taxon>Actinomycetes</taxon>
        <taxon>Micromonosporales</taxon>
        <taxon>Micromonosporaceae</taxon>
        <taxon>Micromonospora</taxon>
    </lineage>
</organism>
<gene>
    <name evidence="8" type="ORF">GA0070621_2637</name>
</gene>
<feature type="transmembrane region" description="Helical" evidence="6">
    <location>
        <begin position="165"/>
        <end position="182"/>
    </location>
</feature>
<name>A0A1A8ZQX6_9ACTN</name>
<evidence type="ECO:0000256" key="3">
    <source>
        <dbReference type="ARBA" id="ARBA00022989"/>
    </source>
</evidence>
<evidence type="ECO:0000256" key="6">
    <source>
        <dbReference type="SAM" id="Phobius"/>
    </source>
</evidence>
<keyword evidence="2 6" id="KW-0812">Transmembrane</keyword>
<feature type="transmembrane region" description="Helical" evidence="6">
    <location>
        <begin position="534"/>
        <end position="554"/>
    </location>
</feature>
<keyword evidence="3 6" id="KW-1133">Transmembrane helix</keyword>
<keyword evidence="4 6" id="KW-0472">Membrane</keyword>
<dbReference type="Pfam" id="PF13515">
    <property type="entry name" value="FUSC_2"/>
    <property type="match status" value="1"/>
</dbReference>
<evidence type="ECO:0000313" key="8">
    <source>
        <dbReference type="EMBL" id="SBT46525.1"/>
    </source>
</evidence>
<evidence type="ECO:0000256" key="4">
    <source>
        <dbReference type="ARBA" id="ARBA00023136"/>
    </source>
</evidence>
<feature type="region of interest" description="Disordered" evidence="5">
    <location>
        <begin position="1"/>
        <end position="31"/>
    </location>
</feature>
<dbReference type="EMBL" id="LT594324">
    <property type="protein sequence ID" value="SBT46525.1"/>
    <property type="molecule type" value="Genomic_DNA"/>
</dbReference>
<evidence type="ECO:0000256" key="2">
    <source>
        <dbReference type="ARBA" id="ARBA00022692"/>
    </source>
</evidence>
<dbReference type="PATRIC" id="fig|299146.4.peg.2732"/>
<evidence type="ECO:0000256" key="5">
    <source>
        <dbReference type="SAM" id="MobiDB-lite"/>
    </source>
</evidence>
<dbReference type="AlphaFoldDB" id="A0A1A8ZQX6"/>
<reference evidence="8 9" key="1">
    <citation type="submission" date="2016-06" db="EMBL/GenBank/DDBJ databases">
        <authorList>
            <person name="Kjaerup R.B."/>
            <person name="Dalgaard T.S."/>
            <person name="Juul-Madsen H.R."/>
        </authorList>
    </citation>
    <scope>NUCLEOTIDE SEQUENCE [LARGE SCALE GENOMIC DNA]</scope>
    <source>
        <strain evidence="8 9">DSM 45248</strain>
    </source>
</reference>
<feature type="transmembrane region" description="Helical" evidence="6">
    <location>
        <begin position="188"/>
        <end position="205"/>
    </location>
</feature>
<feature type="transmembrane region" description="Helical" evidence="6">
    <location>
        <begin position="62"/>
        <end position="80"/>
    </location>
</feature>
<feature type="transmembrane region" description="Helical" evidence="6">
    <location>
        <begin position="137"/>
        <end position="158"/>
    </location>
</feature>
<accession>A0A1A8ZQX6</accession>
<comment type="subcellular location">
    <subcellularLocation>
        <location evidence="1">Membrane</location>
        <topology evidence="1">Multi-pass membrane protein</topology>
    </subcellularLocation>
</comment>
<dbReference type="InterPro" id="IPR049453">
    <property type="entry name" value="Memb_transporter_dom"/>
</dbReference>
<dbReference type="Proteomes" id="UP000198765">
    <property type="component" value="Chromosome I"/>
</dbReference>
<evidence type="ECO:0000259" key="7">
    <source>
        <dbReference type="Pfam" id="PF13515"/>
    </source>
</evidence>
<feature type="transmembrane region" description="Helical" evidence="6">
    <location>
        <begin position="505"/>
        <end position="522"/>
    </location>
</feature>
<dbReference type="OrthoDB" id="4638444at2"/>
<protein>
    <submittedName>
        <fullName evidence="8">Uncharacterized membrane protein YccC</fullName>
    </submittedName>
</protein>
<feature type="transmembrane region" description="Helical" evidence="6">
    <location>
        <begin position="86"/>
        <end position="106"/>
    </location>
</feature>
<feature type="compositionally biased region" description="Basic and acidic residues" evidence="5">
    <location>
        <begin position="1"/>
        <end position="18"/>
    </location>
</feature>
<feature type="transmembrane region" description="Helical" evidence="6">
    <location>
        <begin position="113"/>
        <end position="131"/>
    </location>
</feature>
<sequence>MGEPDGVRRDGAEGRPDHGTGSAGGGAGGLSAPVRDAGGRLGRAVRRLVTSLADPERSAPRAAVRAAVVLPGLFAVGRYVVGNESFATFAIFGGFALLIMSDFGGTGRERARSYLLATAAGAVLVALGTVVSRSSVAVPAVMFVVAFVATFLAAVVGGHVSTARLGLLLSFVLAVTLPYGAGQIPMRVAGWLFAGLAATGAALLLPRAGPVALARAVGAACRAVADLIDALARRPDDPGLSRFRAAAQAVDAARGRYAGTASRSLGSRRRLRAYAELIGDLQLIVGVAGHPLYRPEHLSRRGTGTEGALVAAVSDVLRASAASIEGASGVPDVRVVEERRQAHRRAVGRWVRRLLGRSAPGEQILDALEVDHTLRVLAHLATAVAANASAAAGRDTGARGGGAGQEVLADYPARHRRLRWLASSAAPGSTALRDGLRTGFGLAVSVWLAGRLGLPHAFWVVLGTLQVLRTNALGTARSVVRAVAGNVVGVVVGSAVIIGTAGRPAWLWAALPVAVLLSAYTSGSQRFLLSQAAFTLDLMIIFNLLAPVGWRLGLVRLEDIGVGVAVSVALSLLMWPHGTRRQFIRSAAAYHRAAIGRLRYAFDRLLAVGAAEQRPAPAPPAGARTRAELALGAYLAERPTGPLDSSNAVVLMTGANYLALAANLLEGAATDHGYRADRCRDAVEPVRSAQQALLDGLERLADRLAGTGGAPDWPILPDLNVPVRTCLERWRGDEAVAGSATALVVAAEWIRGIDQVGDDLVGPVGRAVAVASRPWWR</sequence>
<proteinExistence type="predicted"/>
<feature type="domain" description="Integral membrane bound transporter" evidence="7">
    <location>
        <begin position="445"/>
        <end position="569"/>
    </location>
</feature>